<dbReference type="Proteomes" id="UP000676194">
    <property type="component" value="Chromosome"/>
</dbReference>
<protein>
    <recommendedName>
        <fullName evidence="3">Leucine Rich repeats (2 copies)</fullName>
    </recommendedName>
</protein>
<sequence>MKQFDLYPATVLVVFGLSILLSSCQRSEPKPVVIEPTQSSTTNQAKNYDPIATLPASDFLNPDAEDPTVLNYLEAKKWKFMTYGSLTNNKPLSGVLLIEDGNVTVEDCKLLKQSRRLTILIIQNTKLEPECLKLIAMLPNLESIVMLGIDIKDADLKALAGCKNIHSITIVGSNGISDAGVRELAKLPLLKNLSLAYISLDGAAFEPFAGKTTMECLHLESINGFTDEGAINISKIPNLTDLEITSRHDSRMKGSPLSTAGIRAIVDKHLPEQFIFDTSHIDDALLESLIAKGWLDGPTTAQKSMNEWAFRKSTVKKASKPEKVKYIYLGGSKITDRAVSALLRFPNLTSLYLSETNITDEAFKSLSQFKKLEELKLSKTKISGTGLALMTDAPIRELGMERCPTTEATFQAISRFAKLEKLDLSEAVPQGDWLRYLSALSNLKELSLSKINFSDANAKLLSSLAQLEDLNLNYSQLGDGGFRELLKLPKLKQFYLYGTKVTDKAFLQAQKDHPKLNLNK</sequence>
<organism evidence="1 2">
    <name type="scientific">Telmatocola sphagniphila</name>
    <dbReference type="NCBI Taxonomy" id="1123043"/>
    <lineage>
        <taxon>Bacteria</taxon>
        <taxon>Pseudomonadati</taxon>
        <taxon>Planctomycetota</taxon>
        <taxon>Planctomycetia</taxon>
        <taxon>Gemmatales</taxon>
        <taxon>Gemmataceae</taxon>
    </lineage>
</organism>
<dbReference type="KEGG" id="tsph:KIH39_22685"/>
<evidence type="ECO:0008006" key="3">
    <source>
        <dbReference type="Google" id="ProtNLM"/>
    </source>
</evidence>
<dbReference type="GO" id="GO:0019005">
    <property type="term" value="C:SCF ubiquitin ligase complex"/>
    <property type="evidence" value="ECO:0007669"/>
    <property type="project" value="TreeGrafter"/>
</dbReference>
<dbReference type="AlphaFoldDB" id="A0A8E6B4I9"/>
<dbReference type="SMART" id="SM00367">
    <property type="entry name" value="LRR_CC"/>
    <property type="match status" value="3"/>
</dbReference>
<dbReference type="Pfam" id="PF13516">
    <property type="entry name" value="LRR_6"/>
    <property type="match status" value="1"/>
</dbReference>
<dbReference type="GO" id="GO:0031146">
    <property type="term" value="P:SCF-dependent proteasomal ubiquitin-dependent protein catabolic process"/>
    <property type="evidence" value="ECO:0007669"/>
    <property type="project" value="TreeGrafter"/>
</dbReference>
<proteinExistence type="predicted"/>
<accession>A0A8E6B4I9</accession>
<dbReference type="SUPFAM" id="SSF52047">
    <property type="entry name" value="RNI-like"/>
    <property type="match status" value="2"/>
</dbReference>
<dbReference type="InterPro" id="IPR006553">
    <property type="entry name" value="Leu-rich_rpt_Cys-con_subtyp"/>
</dbReference>
<dbReference type="PANTHER" id="PTHR13318">
    <property type="entry name" value="PARTNER OF PAIRED, ISOFORM B-RELATED"/>
    <property type="match status" value="1"/>
</dbReference>
<evidence type="ECO:0000313" key="2">
    <source>
        <dbReference type="Proteomes" id="UP000676194"/>
    </source>
</evidence>
<dbReference type="RefSeq" id="WP_213495697.1">
    <property type="nucleotide sequence ID" value="NZ_CP074694.1"/>
</dbReference>
<dbReference type="InterPro" id="IPR001611">
    <property type="entry name" value="Leu-rich_rpt"/>
</dbReference>
<dbReference type="PANTHER" id="PTHR13318:SF95">
    <property type="entry name" value="F-BOX PROTEIN YLR352W"/>
    <property type="match status" value="1"/>
</dbReference>
<reference evidence="1" key="1">
    <citation type="submission" date="2021-05" db="EMBL/GenBank/DDBJ databases">
        <title>Complete genome sequence of the cellulolytic planctomycete Telmatocola sphagniphila SP2T and characterization of the first cellulase from planctomycetes.</title>
        <authorList>
            <person name="Rakitin A.L."/>
            <person name="Beletsky A.V."/>
            <person name="Naumoff D.G."/>
            <person name="Kulichevskaya I.S."/>
            <person name="Mardanov A.V."/>
            <person name="Ravin N.V."/>
            <person name="Dedysh S.N."/>
        </authorList>
    </citation>
    <scope>NUCLEOTIDE SEQUENCE</scope>
    <source>
        <strain evidence="1">SP2T</strain>
    </source>
</reference>
<dbReference type="InterPro" id="IPR032675">
    <property type="entry name" value="LRR_dom_sf"/>
</dbReference>
<evidence type="ECO:0000313" key="1">
    <source>
        <dbReference type="EMBL" id="QVL31621.1"/>
    </source>
</evidence>
<dbReference type="EMBL" id="CP074694">
    <property type="protein sequence ID" value="QVL31621.1"/>
    <property type="molecule type" value="Genomic_DNA"/>
</dbReference>
<name>A0A8E6B4I9_9BACT</name>
<dbReference type="PROSITE" id="PS51257">
    <property type="entry name" value="PROKAR_LIPOPROTEIN"/>
    <property type="match status" value="1"/>
</dbReference>
<keyword evidence="2" id="KW-1185">Reference proteome</keyword>
<dbReference type="Gene3D" id="3.80.10.10">
    <property type="entry name" value="Ribonuclease Inhibitor"/>
    <property type="match status" value="3"/>
</dbReference>
<gene>
    <name evidence="1" type="ORF">KIH39_22685</name>
</gene>